<dbReference type="RefSeq" id="WP_077478753.1">
    <property type="nucleotide sequence ID" value="NZ_MLHL01000071.1"/>
</dbReference>
<dbReference type="AlphaFoldDB" id="A0A1V3IX42"/>
<evidence type="ECO:0000256" key="1">
    <source>
        <dbReference type="SAM" id="MobiDB-lite"/>
    </source>
</evidence>
<accession>A0A1V3IX42</accession>
<organism evidence="2 3">
    <name type="scientific">Rodentibacter trehalosifermentans</name>
    <dbReference type="NCBI Taxonomy" id="1908263"/>
    <lineage>
        <taxon>Bacteria</taxon>
        <taxon>Pseudomonadati</taxon>
        <taxon>Pseudomonadota</taxon>
        <taxon>Gammaproteobacteria</taxon>
        <taxon>Pasteurellales</taxon>
        <taxon>Pasteurellaceae</taxon>
        <taxon>Rodentibacter</taxon>
    </lineage>
</organism>
<reference evidence="2 3" key="1">
    <citation type="submission" date="2016-10" db="EMBL/GenBank/DDBJ databases">
        <title>Rodentibacter gen. nov. and new species.</title>
        <authorList>
            <person name="Christensen H."/>
        </authorList>
    </citation>
    <scope>NUCLEOTIDE SEQUENCE [LARGE SCALE GENOMIC DNA]</scope>
    <source>
        <strain evidence="2 3">H1987082031</strain>
    </source>
</reference>
<feature type="region of interest" description="Disordered" evidence="1">
    <location>
        <begin position="75"/>
        <end position="105"/>
    </location>
</feature>
<protein>
    <submittedName>
        <fullName evidence="2">Uncharacterized protein</fullName>
    </submittedName>
</protein>
<sequence>MENDYIAEKLNTLKKEIENRPNKIQYSIDIHIKDLNECVNRRYSLQDIFNYLFNDEKQVTFKYFKNMLYRARKRLTRKTGGNNQPEKLIKTQPKTAHPVKKHNLFSILDEQEDKKELHDNRSDKQAVEDRFARLLAEKEKQNK</sequence>
<dbReference type="Proteomes" id="UP000189161">
    <property type="component" value="Unassembled WGS sequence"/>
</dbReference>
<keyword evidence="3" id="KW-1185">Reference proteome</keyword>
<evidence type="ECO:0000313" key="3">
    <source>
        <dbReference type="Proteomes" id="UP000189161"/>
    </source>
</evidence>
<proteinExistence type="predicted"/>
<evidence type="ECO:0000313" key="2">
    <source>
        <dbReference type="EMBL" id="OOF46531.1"/>
    </source>
</evidence>
<dbReference type="EMBL" id="MLHL01000071">
    <property type="protein sequence ID" value="OOF46531.1"/>
    <property type="molecule type" value="Genomic_DNA"/>
</dbReference>
<gene>
    <name evidence="2" type="ORF">BKK52_11430</name>
</gene>
<name>A0A1V3IX42_9PAST</name>
<comment type="caution">
    <text evidence="2">The sequence shown here is derived from an EMBL/GenBank/DDBJ whole genome shotgun (WGS) entry which is preliminary data.</text>
</comment>